<dbReference type="Proteomes" id="UP000198790">
    <property type="component" value="Unassembled WGS sequence"/>
</dbReference>
<organism evidence="2 3">
    <name type="scientific">Algoriphagus aquimarinus</name>
    <dbReference type="NCBI Taxonomy" id="237018"/>
    <lineage>
        <taxon>Bacteria</taxon>
        <taxon>Pseudomonadati</taxon>
        <taxon>Bacteroidota</taxon>
        <taxon>Cytophagia</taxon>
        <taxon>Cytophagales</taxon>
        <taxon>Cyclobacteriaceae</taxon>
        <taxon>Algoriphagus</taxon>
    </lineage>
</organism>
<dbReference type="SUPFAM" id="SSF109854">
    <property type="entry name" value="DinB/YfiT-like putative metalloenzymes"/>
    <property type="match status" value="1"/>
</dbReference>
<dbReference type="EMBL" id="FOKK01000001">
    <property type="protein sequence ID" value="SFA77948.1"/>
    <property type="molecule type" value="Genomic_DNA"/>
</dbReference>
<gene>
    <name evidence="2" type="ORF">SAMN04489723_101289</name>
</gene>
<dbReference type="RefSeq" id="WP_092894385.1">
    <property type="nucleotide sequence ID" value="NZ_FOKK01000001.1"/>
</dbReference>
<sequence length="177" mass="20631">MIDIELLKYPIGKFLKPEHISEQNLKEASAYLRLFPQYLEETVKEFAEEQLNTPYRPGGWTVGEVIHHLSDSHMNALTRFKLALTEDNPTIKPYDEAAWAQMPDYALPIDISLTLIAGIHLKWAVILESMTPSDFQKTYFHPESQISVPLSEVTLMYQWHSQHHLAHIQHLIIREKW</sequence>
<evidence type="ECO:0000259" key="1">
    <source>
        <dbReference type="Pfam" id="PF12867"/>
    </source>
</evidence>
<keyword evidence="3" id="KW-1185">Reference proteome</keyword>
<dbReference type="Pfam" id="PF12867">
    <property type="entry name" value="DinB_2"/>
    <property type="match status" value="1"/>
</dbReference>
<evidence type="ECO:0000313" key="3">
    <source>
        <dbReference type="Proteomes" id="UP000198790"/>
    </source>
</evidence>
<evidence type="ECO:0000313" key="2">
    <source>
        <dbReference type="EMBL" id="SFA77948.1"/>
    </source>
</evidence>
<dbReference type="InterPro" id="IPR024775">
    <property type="entry name" value="DinB-like"/>
</dbReference>
<proteinExistence type="predicted"/>
<dbReference type="STRING" id="237018.SAMN04489723_101289"/>
<dbReference type="AlphaFoldDB" id="A0A1I0VNZ5"/>
<dbReference type="InterPro" id="IPR034660">
    <property type="entry name" value="DinB/YfiT-like"/>
</dbReference>
<accession>A0A1I0VNZ5</accession>
<reference evidence="2 3" key="1">
    <citation type="submission" date="2016-10" db="EMBL/GenBank/DDBJ databases">
        <authorList>
            <person name="de Groot N.N."/>
        </authorList>
    </citation>
    <scope>NUCLEOTIDE SEQUENCE [LARGE SCALE GENOMIC DNA]</scope>
    <source>
        <strain evidence="2 3">DSM 23399</strain>
    </source>
</reference>
<name>A0A1I0VNZ5_9BACT</name>
<protein>
    <submittedName>
        <fullName evidence="2">DinB superfamily protein</fullName>
    </submittedName>
</protein>
<dbReference type="Gene3D" id="1.20.120.450">
    <property type="entry name" value="dinb family like domain"/>
    <property type="match status" value="1"/>
</dbReference>
<feature type="domain" description="DinB-like" evidence="1">
    <location>
        <begin position="34"/>
        <end position="168"/>
    </location>
</feature>
<dbReference type="OrthoDB" id="9796039at2"/>
<dbReference type="NCBIfam" id="NF009807">
    <property type="entry name" value="PRK13291.1"/>
    <property type="match status" value="1"/>
</dbReference>